<dbReference type="Proteomes" id="UP000075880">
    <property type="component" value="Unassembled WGS sequence"/>
</dbReference>
<dbReference type="PANTHER" id="PTHR44927:SF1">
    <property type="entry name" value="FK506-BINDING PROTEIN 15"/>
    <property type="match status" value="1"/>
</dbReference>
<keyword evidence="4" id="KW-1185">Reference proteome</keyword>
<name>A0AAG5CUG8_ANOAO</name>
<dbReference type="PANTHER" id="PTHR44927">
    <property type="entry name" value="FK506-BINDING PROTEIN 15"/>
    <property type="match status" value="1"/>
</dbReference>
<protein>
    <recommendedName>
        <fullName evidence="5">PH domain-containing protein</fullName>
    </recommendedName>
</protein>
<evidence type="ECO:0008006" key="5">
    <source>
        <dbReference type="Google" id="ProtNLM"/>
    </source>
</evidence>
<evidence type="ECO:0000313" key="3">
    <source>
        <dbReference type="EnsemblMetazoa" id="ENSAATROPP002164"/>
    </source>
</evidence>
<feature type="coiled-coil region" evidence="1">
    <location>
        <begin position="321"/>
        <end position="518"/>
    </location>
</feature>
<sequence>MFGNGGRGVGGKESDDDDDFFRPSTGGKSTLAKIFGISSKSATDNDERARATVPPKPKPNRKISDRYGPSNFRYIPSQSSDAEPSSEETGKPPEWAIVRATVVTAYKLVDGDNVFLGKVGLALLKSSSGHRLLLYRTKTEVLGTITFTPEVKLFLKQDYLQFRTDDSSDFWSVLFESESDRHAMLSVLESWCTVEREPLVEEPMSEAEQNAEPTDTRSNLVARMAKMGGQALPLPERANAPPIPATGPCSDSSDTSDSKIETISTRPVRRQNMLPATGMQMVPLAGMISSGLNAPSVPGHGAPGIADVNFNLIMSETRMQNTEMRMNITKLESKLDRVLDRIDLLSLHSTTERPASVADREAEVLALEEKLLELKRENHALRSKVRTLEATADEGKRHVDAKLEQKVQAMEVTERRLKEELANLEQRVEASRGEQARVGERLAMAEKQLTEAKEAADRQTKELESTLDQLKEIKQERDQLKIKLTEENSRSMDAKTLIELLRKENDTLQQTVAKEKERRSSSQTSSSSLVKDIMNNCYQQLCDQITDPQVLRLIAQTIKRETKAVLDREKINN</sequence>
<reference evidence="3" key="1">
    <citation type="submission" date="2024-04" db="UniProtKB">
        <authorList>
            <consortium name="EnsemblMetazoa"/>
        </authorList>
    </citation>
    <scope>IDENTIFICATION</scope>
    <source>
        <strain evidence="3">EBRO</strain>
    </source>
</reference>
<evidence type="ECO:0000256" key="2">
    <source>
        <dbReference type="SAM" id="MobiDB-lite"/>
    </source>
</evidence>
<feature type="region of interest" description="Disordered" evidence="2">
    <location>
        <begin position="1"/>
        <end position="92"/>
    </location>
</feature>
<accession>A0AAG5CUG8</accession>
<organism evidence="3 4">
    <name type="scientific">Anopheles atroparvus</name>
    <name type="common">European mosquito</name>
    <dbReference type="NCBI Taxonomy" id="41427"/>
    <lineage>
        <taxon>Eukaryota</taxon>
        <taxon>Metazoa</taxon>
        <taxon>Ecdysozoa</taxon>
        <taxon>Arthropoda</taxon>
        <taxon>Hexapoda</taxon>
        <taxon>Insecta</taxon>
        <taxon>Pterygota</taxon>
        <taxon>Neoptera</taxon>
        <taxon>Endopterygota</taxon>
        <taxon>Diptera</taxon>
        <taxon>Nematocera</taxon>
        <taxon>Culicoidea</taxon>
        <taxon>Culicidae</taxon>
        <taxon>Anophelinae</taxon>
        <taxon>Anopheles</taxon>
    </lineage>
</organism>
<feature type="compositionally biased region" description="Polar residues" evidence="2">
    <location>
        <begin position="249"/>
        <end position="260"/>
    </location>
</feature>
<keyword evidence="1" id="KW-0175">Coiled coil</keyword>
<proteinExistence type="predicted"/>
<dbReference type="EnsemblMetazoa" id="ENSAATROPT002253">
    <property type="protein sequence ID" value="ENSAATROPP002164"/>
    <property type="gene ID" value="ENSAATROPG001767"/>
</dbReference>
<feature type="compositionally biased region" description="Gly residues" evidence="2">
    <location>
        <begin position="1"/>
        <end position="11"/>
    </location>
</feature>
<feature type="region of interest" description="Disordered" evidence="2">
    <location>
        <begin position="239"/>
        <end position="260"/>
    </location>
</feature>
<dbReference type="AlphaFoldDB" id="A0AAG5CUG8"/>
<evidence type="ECO:0000313" key="4">
    <source>
        <dbReference type="Proteomes" id="UP000075880"/>
    </source>
</evidence>
<evidence type="ECO:0000256" key="1">
    <source>
        <dbReference type="SAM" id="Coils"/>
    </source>
</evidence>